<dbReference type="SUPFAM" id="SSF55781">
    <property type="entry name" value="GAF domain-like"/>
    <property type="match status" value="1"/>
</dbReference>
<gene>
    <name evidence="2" type="ORF">EGT71_20970</name>
</gene>
<dbReference type="AlphaFoldDB" id="A0A3R9EV38"/>
<evidence type="ECO:0000313" key="3">
    <source>
        <dbReference type="Proteomes" id="UP000275331"/>
    </source>
</evidence>
<dbReference type="InterPro" id="IPR001633">
    <property type="entry name" value="EAL_dom"/>
</dbReference>
<dbReference type="RefSeq" id="WP_125295177.1">
    <property type="nucleotide sequence ID" value="NZ_DAMAQE010000043.1"/>
</dbReference>
<dbReference type="SMART" id="SM00065">
    <property type="entry name" value="GAF"/>
    <property type="match status" value="1"/>
</dbReference>
<dbReference type="EMBL" id="RHXB01000017">
    <property type="protein sequence ID" value="RSE22555.1"/>
    <property type="molecule type" value="Genomic_DNA"/>
</dbReference>
<dbReference type="Pfam" id="PF01590">
    <property type="entry name" value="GAF"/>
    <property type="match status" value="1"/>
</dbReference>
<dbReference type="SUPFAM" id="SSF55073">
    <property type="entry name" value="Nucleotide cyclase"/>
    <property type="match status" value="1"/>
</dbReference>
<dbReference type="Pfam" id="PF00990">
    <property type="entry name" value="GGDEF"/>
    <property type="match status" value="1"/>
</dbReference>
<evidence type="ECO:0000313" key="2">
    <source>
        <dbReference type="EMBL" id="RSE22555.1"/>
    </source>
</evidence>
<dbReference type="InterPro" id="IPR035919">
    <property type="entry name" value="EAL_sf"/>
</dbReference>
<dbReference type="OrthoDB" id="6597954at2"/>
<sequence length="596" mass="67122">MFSGLNQDETKKLAALDLLRRDDTPRDRILGEFARLASTVMGVSGCFVTIFDPKFQYIKYAQNITLPEKIPVEQSMCQHSVYACESIICPDARQDDRFHHHPLVQSGAAIFYAASPLKTRDDFVLGTLCVTEQYPVKPSQEKIDQFLHIASLASAYLEAWYSVGQIDTLTGLPNRQNLLNELERIVQSKTTELHTLLIFDCIEIPRLYELSRYLGVAAVETMLRNFGALLRLRLDLSRTIPLYSFATGRFAVLVKANQASAIVEKAERMPPTLASITGDIELQLQTHTGYALFCPSQTNGQEVFRHVISALHEAIRQGVPVKAFDPVLDRKRNDDFKLLYDIGEAIKAPNQLYLVYQPKISLHTGETIGAEALLRWDHPTRGNIPPSTIVALVERTTLMRDITQWVIRETIRQTLLWRKSGVYLPISINVTVSDFSVPGFASDLERQVHKAGLACEDFRIECLETDKVLESDVALMELDLLKAKGFLILLDDFGAGYSNINYLRRIPIDIIKLDRSLISQITTDEASLVIVRNVIVMLKELDYQVLAEGVEDIATARILKAFGCDEVQGFYFSRPLLPERIPEWMGTTGLLEGLES</sequence>
<dbReference type="Gene3D" id="3.30.70.270">
    <property type="match status" value="1"/>
</dbReference>
<dbReference type="InterPro" id="IPR003018">
    <property type="entry name" value="GAF"/>
</dbReference>
<dbReference type="PANTHER" id="PTHR33121">
    <property type="entry name" value="CYCLIC DI-GMP PHOSPHODIESTERASE PDEF"/>
    <property type="match status" value="1"/>
</dbReference>
<dbReference type="Gene3D" id="3.20.20.450">
    <property type="entry name" value="EAL domain"/>
    <property type="match status" value="1"/>
</dbReference>
<organism evidence="2 3">
    <name type="scientific">Atlantibacter subterraneus</name>
    <dbReference type="NCBI Taxonomy" id="255519"/>
    <lineage>
        <taxon>Bacteria</taxon>
        <taxon>Pseudomonadati</taxon>
        <taxon>Pseudomonadota</taxon>
        <taxon>Gammaproteobacteria</taxon>
        <taxon>Enterobacterales</taxon>
        <taxon>Enterobacteriaceae</taxon>
        <taxon>Atlantibacter</taxon>
    </lineage>
</organism>
<proteinExistence type="predicted"/>
<dbReference type="SMART" id="SM00267">
    <property type="entry name" value="GGDEF"/>
    <property type="match status" value="1"/>
</dbReference>
<name>A0A3R9EV38_9ENTR</name>
<reference evidence="2 3" key="1">
    <citation type="submission" date="2018-10" db="EMBL/GenBank/DDBJ databases">
        <title>Transmission dynamics of multidrug resistant bacteria on intensive care unit surfaces.</title>
        <authorList>
            <person name="D'Souza A.W."/>
            <person name="Potter R.F."/>
            <person name="Wallace M."/>
            <person name="Shupe A."/>
            <person name="Patel S."/>
            <person name="Sun S."/>
            <person name="Gul D."/>
            <person name="Kwon J.H."/>
            <person name="Andleeb S."/>
            <person name="Burnham C.-A.D."/>
            <person name="Dantas G."/>
        </authorList>
    </citation>
    <scope>NUCLEOTIDE SEQUENCE [LARGE SCALE GENOMIC DNA]</scope>
    <source>
        <strain evidence="2 3">AS_373</strain>
    </source>
</reference>
<dbReference type="Gene3D" id="3.30.450.40">
    <property type="match status" value="1"/>
</dbReference>
<feature type="domain" description="EAL" evidence="1">
    <location>
        <begin position="335"/>
        <end position="589"/>
    </location>
</feature>
<accession>A0A3R9EV38</accession>
<dbReference type="PANTHER" id="PTHR33121:SF70">
    <property type="entry name" value="SIGNALING PROTEIN YKOW"/>
    <property type="match status" value="1"/>
</dbReference>
<dbReference type="Pfam" id="PF00563">
    <property type="entry name" value="EAL"/>
    <property type="match status" value="1"/>
</dbReference>
<dbReference type="InterPro" id="IPR050706">
    <property type="entry name" value="Cyclic-di-GMP_PDE-like"/>
</dbReference>
<dbReference type="InterPro" id="IPR000160">
    <property type="entry name" value="GGDEF_dom"/>
</dbReference>
<dbReference type="InterPro" id="IPR043128">
    <property type="entry name" value="Rev_trsase/Diguanyl_cyclase"/>
</dbReference>
<dbReference type="PROSITE" id="PS50883">
    <property type="entry name" value="EAL"/>
    <property type="match status" value="1"/>
</dbReference>
<evidence type="ECO:0000259" key="1">
    <source>
        <dbReference type="PROSITE" id="PS50883"/>
    </source>
</evidence>
<protein>
    <submittedName>
        <fullName evidence="2">Phosphodiesterase</fullName>
    </submittedName>
</protein>
<dbReference type="InterPro" id="IPR029016">
    <property type="entry name" value="GAF-like_dom_sf"/>
</dbReference>
<dbReference type="SUPFAM" id="SSF141868">
    <property type="entry name" value="EAL domain-like"/>
    <property type="match status" value="1"/>
</dbReference>
<dbReference type="GO" id="GO:0071111">
    <property type="term" value="F:cyclic-guanylate-specific phosphodiesterase activity"/>
    <property type="evidence" value="ECO:0007669"/>
    <property type="project" value="InterPro"/>
</dbReference>
<comment type="caution">
    <text evidence="2">The sequence shown here is derived from an EMBL/GenBank/DDBJ whole genome shotgun (WGS) entry which is preliminary data.</text>
</comment>
<dbReference type="InterPro" id="IPR029787">
    <property type="entry name" value="Nucleotide_cyclase"/>
</dbReference>
<dbReference type="SMART" id="SM00052">
    <property type="entry name" value="EAL"/>
    <property type="match status" value="1"/>
</dbReference>
<dbReference type="Proteomes" id="UP000275331">
    <property type="component" value="Unassembled WGS sequence"/>
</dbReference>
<dbReference type="CDD" id="cd01948">
    <property type="entry name" value="EAL"/>
    <property type="match status" value="1"/>
</dbReference>